<accession>A0ABV0BX22</accession>
<sequence>MNTYKHLKKNTIYGLLTVLACGLMIPISKACDICGCGVGSYYIGILPDFNKRFIGLRYQHKSLLTHLGPTGNRTPITADETYQSMEMWGAWNIGQRWRVMAILPYNFNTRTIKGSGEQGKKNGMGDVVAMGYFKIFEEAKGTASNKMLVHSLWIGAGVKAPTGKYDAGERSNAAQDSPNNFQLGTASTDFMFNLAYDVRLMDLGLNVNTAYKLNTENKYDYRYANKFTANALAYYKFNVKNKVRIAPNAGVTYETQPQDVVFGKYDVAQSGGNSTTGIIGIEVNIGKISFGGNYQSPLSQNLAGGRVEAGDRFLTHLSYSF</sequence>
<comment type="caution">
    <text evidence="1">The sequence shown here is derived from an EMBL/GenBank/DDBJ whole genome shotgun (WGS) entry which is preliminary data.</text>
</comment>
<protein>
    <submittedName>
        <fullName evidence="1">Transporter</fullName>
    </submittedName>
</protein>
<keyword evidence="2" id="KW-1185">Reference proteome</keyword>
<dbReference type="Pfam" id="PF13557">
    <property type="entry name" value="Phenol_MetA_deg"/>
    <property type="match status" value="1"/>
</dbReference>
<evidence type="ECO:0000313" key="2">
    <source>
        <dbReference type="Proteomes" id="UP001409291"/>
    </source>
</evidence>
<evidence type="ECO:0000313" key="1">
    <source>
        <dbReference type="EMBL" id="MEN5379231.1"/>
    </source>
</evidence>
<proteinExistence type="predicted"/>
<gene>
    <name evidence="1" type="ORF">ABE541_18345</name>
</gene>
<dbReference type="PROSITE" id="PS51257">
    <property type="entry name" value="PROKAR_LIPOPROTEIN"/>
    <property type="match status" value="1"/>
</dbReference>
<dbReference type="Proteomes" id="UP001409291">
    <property type="component" value="Unassembled WGS sequence"/>
</dbReference>
<organism evidence="1 2">
    <name type="scientific">Sphingobacterium kitahiroshimense</name>
    <dbReference type="NCBI Taxonomy" id="470446"/>
    <lineage>
        <taxon>Bacteria</taxon>
        <taxon>Pseudomonadati</taxon>
        <taxon>Bacteroidota</taxon>
        <taxon>Sphingobacteriia</taxon>
        <taxon>Sphingobacteriales</taxon>
        <taxon>Sphingobacteriaceae</taxon>
        <taxon>Sphingobacterium</taxon>
    </lineage>
</organism>
<dbReference type="InterPro" id="IPR025737">
    <property type="entry name" value="FApF"/>
</dbReference>
<reference evidence="1 2" key="1">
    <citation type="submission" date="2024-04" db="EMBL/GenBank/DDBJ databases">
        <title>WGS of bacteria from Torrens River.</title>
        <authorList>
            <person name="Wyrsch E.R."/>
            <person name="Drigo B."/>
        </authorList>
    </citation>
    <scope>NUCLEOTIDE SEQUENCE [LARGE SCALE GENOMIC DNA]</scope>
    <source>
        <strain evidence="1 2">TWI391</strain>
    </source>
</reference>
<dbReference type="RefSeq" id="WP_346581994.1">
    <property type="nucleotide sequence ID" value="NZ_JBDJNQ010000009.1"/>
</dbReference>
<name>A0ABV0BX22_9SPHI</name>
<dbReference type="EMBL" id="JBDJNQ010000009">
    <property type="protein sequence ID" value="MEN5379231.1"/>
    <property type="molecule type" value="Genomic_DNA"/>
</dbReference>